<proteinExistence type="inferred from homology"/>
<dbReference type="GO" id="GO:0005789">
    <property type="term" value="C:endoplasmic reticulum membrane"/>
    <property type="evidence" value="ECO:0007669"/>
    <property type="project" value="UniProtKB-SubCell"/>
</dbReference>
<dbReference type="GO" id="GO:0006506">
    <property type="term" value="P:GPI anchor biosynthetic process"/>
    <property type="evidence" value="ECO:0007669"/>
    <property type="project" value="UniProtKB-UniPathway"/>
</dbReference>
<evidence type="ECO:0000313" key="11">
    <source>
        <dbReference type="Proteomes" id="UP000664521"/>
    </source>
</evidence>
<feature type="transmembrane region" description="Helical" evidence="9">
    <location>
        <begin position="308"/>
        <end position="329"/>
    </location>
</feature>
<evidence type="ECO:0000256" key="8">
    <source>
        <dbReference type="ARBA" id="ARBA00023136"/>
    </source>
</evidence>
<keyword evidence="8 9" id="KW-0472">Membrane</keyword>
<comment type="pathway">
    <text evidence="3 9">Glycolipid biosynthesis; glycosylphosphatidylinositol-anchor biosynthesis.</text>
</comment>
<keyword evidence="7 9" id="KW-1133">Transmembrane helix</keyword>
<feature type="transmembrane region" description="Helical" evidence="9">
    <location>
        <begin position="471"/>
        <end position="490"/>
    </location>
</feature>
<evidence type="ECO:0000256" key="5">
    <source>
        <dbReference type="ARBA" id="ARBA00022502"/>
    </source>
</evidence>
<evidence type="ECO:0000256" key="1">
    <source>
        <dbReference type="ARBA" id="ARBA00002531"/>
    </source>
</evidence>
<evidence type="ECO:0000256" key="7">
    <source>
        <dbReference type="ARBA" id="ARBA00022989"/>
    </source>
</evidence>
<feature type="transmembrane region" description="Helical" evidence="9">
    <location>
        <begin position="80"/>
        <end position="99"/>
    </location>
</feature>
<dbReference type="GO" id="GO:0072659">
    <property type="term" value="P:protein localization to plasma membrane"/>
    <property type="evidence" value="ECO:0007669"/>
    <property type="project" value="TreeGrafter"/>
</dbReference>
<feature type="transmembrane region" description="Helical" evidence="9">
    <location>
        <begin position="387"/>
        <end position="405"/>
    </location>
</feature>
<comment type="caution">
    <text evidence="10">The sequence shown here is derived from an EMBL/GenBank/DDBJ whole genome shotgun (WGS) entry which is preliminary data.</text>
</comment>
<dbReference type="InterPro" id="IPR009447">
    <property type="entry name" value="PIGW/GWT1"/>
</dbReference>
<evidence type="ECO:0000256" key="4">
    <source>
        <dbReference type="ARBA" id="ARBA00007559"/>
    </source>
</evidence>
<evidence type="ECO:0000256" key="9">
    <source>
        <dbReference type="RuleBase" id="RU280819"/>
    </source>
</evidence>
<dbReference type="Proteomes" id="UP000664521">
    <property type="component" value="Unassembled WGS sequence"/>
</dbReference>
<keyword evidence="5 9" id="KW-0337">GPI-anchor biosynthesis</keyword>
<feature type="transmembrane region" description="Helical" evidence="9">
    <location>
        <begin position="166"/>
        <end position="183"/>
    </location>
</feature>
<feature type="transmembrane region" description="Helical" evidence="9">
    <location>
        <begin position="349"/>
        <end position="367"/>
    </location>
</feature>
<comment type="subcellular location">
    <subcellularLocation>
        <location evidence="2 9">Endoplasmic reticulum membrane</location>
        <topology evidence="2 9">Multi-pass membrane protein</topology>
    </subcellularLocation>
</comment>
<dbReference type="UniPathway" id="UPA00196"/>
<evidence type="ECO:0000256" key="2">
    <source>
        <dbReference type="ARBA" id="ARBA00004477"/>
    </source>
</evidence>
<comment type="similarity">
    <text evidence="4 9">Belongs to the PIGW family.</text>
</comment>
<evidence type="ECO:0000256" key="6">
    <source>
        <dbReference type="ARBA" id="ARBA00022692"/>
    </source>
</evidence>
<accession>A0A8H3IN06</accession>
<keyword evidence="6 9" id="KW-0812">Transmembrane</keyword>
<keyword evidence="9" id="KW-0808">Transferase</keyword>
<feature type="transmembrane region" description="Helical" evidence="9">
    <location>
        <begin position="243"/>
        <end position="260"/>
    </location>
</feature>
<dbReference type="PIRSF" id="PIRSF017321">
    <property type="entry name" value="GWT1"/>
    <property type="match status" value="1"/>
</dbReference>
<feature type="transmembrane region" description="Helical" evidence="9">
    <location>
        <begin position="441"/>
        <end position="459"/>
    </location>
</feature>
<dbReference type="PANTHER" id="PTHR20661">
    <property type="entry name" value="PHOSPHATIDYLINOSITOL-GLYCAN BIOSYNTHESIS CLASS W PROTEIN"/>
    <property type="match status" value="1"/>
</dbReference>
<sequence length="496" mass="54234">MAQSYKSMKEDFVSNLSGGSIGEINQVTAVAPAAYLLWSALQTRQGFFANESLATTLTDFLLHVVCLLLATTLYSSAPMILDLLLVAPAIALLILPQAFQTQKKISKPAQKDAKVPAAKDPLPPLPIRPFVTVWRGGMMVITCLAILAVDFKIFPRRFAKVENWGTSLMDVGVGSFVFSAGVVSARPMLRATADNEAPGITQKLAFAIKHALPILALGLLRLYTVKGLNYAEHVTEYGVHWNFFFTLGLLPPFVTLFHTLSATSPTIVASISFLLATAYDLLLEFTDLKAFILTAPRVDFLSQNREGVFSFSGYLAIFLAGQALGLHILARQSAKGSTPSEAFAQKIRLLVILTMWSLLWGGLFFFTTSYRYGFNLQVSRRLANLPYVLWVATFNCAQLTLFCLIETCCFPALSRAETGSVERKESARATPRVLRAFNRNGLAIFLVANLLTGLINLGVDTLSMSQNQAMGILLTYAALVTSLAVGLDHWDISIKL</sequence>
<keyword evidence="11" id="KW-1185">Reference proteome</keyword>
<dbReference type="GO" id="GO:0032216">
    <property type="term" value="F:glucosaminyl-phosphatidylinositol O-acyltransferase activity"/>
    <property type="evidence" value="ECO:0007669"/>
    <property type="project" value="TreeGrafter"/>
</dbReference>
<dbReference type="PANTHER" id="PTHR20661:SF0">
    <property type="entry name" value="PHOSPHATIDYLINOSITOL-GLYCAN BIOSYNTHESIS CLASS W PROTEIN"/>
    <property type="match status" value="1"/>
</dbReference>
<organism evidence="10 11">
    <name type="scientific">Heterodermia speciosa</name>
    <dbReference type="NCBI Taxonomy" id="116794"/>
    <lineage>
        <taxon>Eukaryota</taxon>
        <taxon>Fungi</taxon>
        <taxon>Dikarya</taxon>
        <taxon>Ascomycota</taxon>
        <taxon>Pezizomycotina</taxon>
        <taxon>Lecanoromycetes</taxon>
        <taxon>OSLEUM clade</taxon>
        <taxon>Lecanoromycetidae</taxon>
        <taxon>Caliciales</taxon>
        <taxon>Physciaceae</taxon>
        <taxon>Heterodermia</taxon>
    </lineage>
</organism>
<evidence type="ECO:0000313" key="10">
    <source>
        <dbReference type="EMBL" id="CAF9925043.1"/>
    </source>
</evidence>
<name>A0A8H3IN06_9LECA</name>
<feature type="transmembrane region" description="Helical" evidence="9">
    <location>
        <begin position="133"/>
        <end position="154"/>
    </location>
</feature>
<feature type="transmembrane region" description="Helical" evidence="9">
    <location>
        <begin position="204"/>
        <end position="223"/>
    </location>
</feature>
<protein>
    <recommendedName>
        <fullName evidence="9">GPI-anchored wall transfer protein</fullName>
        <ecNumber evidence="9">2.3.-.-</ecNumber>
    </recommendedName>
</protein>
<gene>
    <name evidence="10" type="primary">GWT1</name>
    <name evidence="10" type="ORF">HETSPECPRED_005729</name>
</gene>
<dbReference type="AlphaFoldDB" id="A0A8H3IN06"/>
<dbReference type="EC" id="2.3.-.-" evidence="9"/>
<dbReference type="EMBL" id="CAJPDS010000037">
    <property type="protein sequence ID" value="CAF9925043.1"/>
    <property type="molecule type" value="Genomic_DNA"/>
</dbReference>
<reference evidence="10" key="1">
    <citation type="submission" date="2021-03" db="EMBL/GenBank/DDBJ databases">
        <authorList>
            <person name="Tagirdzhanova G."/>
        </authorList>
    </citation>
    <scope>NUCLEOTIDE SEQUENCE</scope>
</reference>
<keyword evidence="9" id="KW-0256">Endoplasmic reticulum</keyword>
<comment type="function">
    <text evidence="1">Probable acetyltransferase, which acetylates the inositol ring of phosphatidylinositol during biosynthesis of GPI-anchor.</text>
</comment>
<keyword evidence="9" id="KW-0012">Acyltransferase</keyword>
<evidence type="ECO:0000256" key="3">
    <source>
        <dbReference type="ARBA" id="ARBA00004687"/>
    </source>
</evidence>
<dbReference type="OrthoDB" id="15270at2759"/>
<dbReference type="Pfam" id="PF06423">
    <property type="entry name" value="GWT1"/>
    <property type="match status" value="1"/>
</dbReference>
<comment type="function">
    <text evidence="9">A acetyltransferase, which acetylates the inositol ring of phosphatidylinositol during biosynthesis of GPI-anchor.</text>
</comment>